<dbReference type="AlphaFoldDB" id="X0Z4F1"/>
<comment type="caution">
    <text evidence="1">The sequence shown here is derived from an EMBL/GenBank/DDBJ whole genome shotgun (WGS) entry which is preliminary data.</text>
</comment>
<name>X0Z4F1_9ZZZZ</name>
<gene>
    <name evidence="1" type="ORF">S01H1_77961</name>
</gene>
<evidence type="ECO:0000313" key="1">
    <source>
        <dbReference type="EMBL" id="GAG53297.1"/>
    </source>
</evidence>
<dbReference type="EMBL" id="BARS01052438">
    <property type="protein sequence ID" value="GAG53297.1"/>
    <property type="molecule type" value="Genomic_DNA"/>
</dbReference>
<feature type="non-terminal residue" evidence="1">
    <location>
        <position position="1"/>
    </location>
</feature>
<organism evidence="1">
    <name type="scientific">marine sediment metagenome</name>
    <dbReference type="NCBI Taxonomy" id="412755"/>
    <lineage>
        <taxon>unclassified sequences</taxon>
        <taxon>metagenomes</taxon>
        <taxon>ecological metagenomes</taxon>
    </lineage>
</organism>
<accession>X0Z4F1</accession>
<proteinExistence type="predicted"/>
<sequence>FGLLQRLIGHEYRFKDKQRAHEYFTRLTGLFKNLNYAPPDSEDYHRLLGQISALEETAHQG</sequence>
<protein>
    <submittedName>
        <fullName evidence="1">Uncharacterized protein</fullName>
    </submittedName>
</protein>
<reference evidence="1" key="1">
    <citation type="journal article" date="2014" name="Front. Microbiol.">
        <title>High frequency of phylogenetically diverse reductive dehalogenase-homologous genes in deep subseafloor sedimentary metagenomes.</title>
        <authorList>
            <person name="Kawai M."/>
            <person name="Futagami T."/>
            <person name="Toyoda A."/>
            <person name="Takaki Y."/>
            <person name="Nishi S."/>
            <person name="Hori S."/>
            <person name="Arai W."/>
            <person name="Tsubouchi T."/>
            <person name="Morono Y."/>
            <person name="Uchiyama I."/>
            <person name="Ito T."/>
            <person name="Fujiyama A."/>
            <person name="Inagaki F."/>
            <person name="Takami H."/>
        </authorList>
    </citation>
    <scope>NUCLEOTIDE SEQUENCE</scope>
    <source>
        <strain evidence="1">Expedition CK06-06</strain>
    </source>
</reference>